<evidence type="ECO:0000313" key="2">
    <source>
        <dbReference type="Proteomes" id="UP000620327"/>
    </source>
</evidence>
<dbReference type="Proteomes" id="UP000620327">
    <property type="component" value="Unassembled WGS sequence"/>
</dbReference>
<sequence>MAQCTREQVNRWNAKLSNGFRLDLERFIVWNDKVATRSIELPDGKVLKADIGWTEVREEPRLGCFYQKTIGMMPRLSLSLWTPSSTPGMWCSRGLGAVVKITDNIYQKRNWNELAKFTAEWDEKRLLEEAKKHMAELQNDVVA</sequence>
<dbReference type="EMBL" id="JACOQI010000002">
    <property type="protein sequence ID" value="MBC5769442.1"/>
    <property type="molecule type" value="Genomic_DNA"/>
</dbReference>
<proteinExistence type="predicted"/>
<organism evidence="1 2">
    <name type="scientific">Dysosmobacter segnis</name>
    <dbReference type="NCBI Taxonomy" id="2763042"/>
    <lineage>
        <taxon>Bacteria</taxon>
        <taxon>Bacillati</taxon>
        <taxon>Bacillota</taxon>
        <taxon>Clostridia</taxon>
        <taxon>Eubacteriales</taxon>
        <taxon>Oscillospiraceae</taxon>
        <taxon>Dysosmobacter</taxon>
    </lineage>
</organism>
<protein>
    <submittedName>
        <fullName evidence="1">Uncharacterized protein</fullName>
    </submittedName>
</protein>
<name>A0A923MIA5_9FIRM</name>
<keyword evidence="2" id="KW-1185">Reference proteome</keyword>
<evidence type="ECO:0000313" key="1">
    <source>
        <dbReference type="EMBL" id="MBC5769442.1"/>
    </source>
</evidence>
<gene>
    <name evidence="1" type="ORF">H8Z83_03770</name>
</gene>
<reference evidence="1" key="1">
    <citation type="submission" date="2020-08" db="EMBL/GenBank/DDBJ databases">
        <title>Genome public.</title>
        <authorList>
            <person name="Liu C."/>
            <person name="Sun Q."/>
        </authorList>
    </citation>
    <scope>NUCLEOTIDE SEQUENCE</scope>
    <source>
        <strain evidence="1">BX15</strain>
    </source>
</reference>
<accession>A0A923MIA5</accession>
<dbReference type="RefSeq" id="WP_130849532.1">
    <property type="nucleotide sequence ID" value="NZ_JACOQI010000002.1"/>
</dbReference>
<comment type="caution">
    <text evidence="1">The sequence shown here is derived from an EMBL/GenBank/DDBJ whole genome shotgun (WGS) entry which is preliminary data.</text>
</comment>
<dbReference type="AlphaFoldDB" id="A0A923MIA5"/>